<keyword evidence="1" id="KW-0732">Signal</keyword>
<name>A0A1T2KW54_9GAMM</name>
<evidence type="ECO:0000256" key="1">
    <source>
        <dbReference type="SAM" id="SignalP"/>
    </source>
</evidence>
<sequence>MQRFLVAFGIGLVSWMAQAGEMRHPIDNPVHQDDLFVASQGLSRFDPVTGKAVWHALNGIQLHEPVVGEAMVFAGGAAGLYGLDRGSGELLWHQSVGEEVFSPVEHEGTIYFAGKDGVIRSLVAENGEARWNVKPGNGWVYPPVITKGQLIAGGQDGVVWALDTETGQQVWRRQLFHEMVYRPLLLDERRVAVTTFSGDIVVLDTLNGEVLWQRCFSTPSLMMAMTDQGIVSGSMGGMLRLLNPDSGKLIWQTAIGSKLVTPPQERAGKLMVIVDDGRYLFLNVAAGTVVQQGKLYGDPLVGFYVSDNQALFFYRVRNNLQSSSVSLSVN</sequence>
<dbReference type="InterPro" id="IPR011047">
    <property type="entry name" value="Quinoprotein_ADH-like_sf"/>
</dbReference>
<dbReference type="Pfam" id="PF13360">
    <property type="entry name" value="PQQ_2"/>
    <property type="match status" value="2"/>
</dbReference>
<evidence type="ECO:0000259" key="2">
    <source>
        <dbReference type="Pfam" id="PF13360"/>
    </source>
</evidence>
<dbReference type="Proteomes" id="UP000190896">
    <property type="component" value="Unassembled WGS sequence"/>
</dbReference>
<protein>
    <recommendedName>
        <fullName evidence="2">Pyrrolo-quinoline quinone repeat domain-containing protein</fullName>
    </recommendedName>
</protein>
<dbReference type="InterPro" id="IPR018391">
    <property type="entry name" value="PQQ_b-propeller_rpt"/>
</dbReference>
<dbReference type="OrthoDB" id="5664384at2"/>
<feature type="signal peptide" evidence="1">
    <location>
        <begin position="1"/>
        <end position="19"/>
    </location>
</feature>
<reference evidence="3 4" key="1">
    <citation type="submission" date="2016-11" db="EMBL/GenBank/DDBJ databases">
        <title>Mixed transmission modes and dynamic genome evolution in an obligate animal-bacterial symbiosis.</title>
        <authorList>
            <person name="Russell S.L."/>
            <person name="Corbett-Detig R.B."/>
            <person name="Cavanaugh C.M."/>
        </authorList>
    </citation>
    <scope>NUCLEOTIDE SEQUENCE [LARGE SCALE GENOMIC DNA]</scope>
    <source>
        <strain evidence="3">Se-Cadez</strain>
    </source>
</reference>
<dbReference type="Gene3D" id="2.130.10.10">
    <property type="entry name" value="YVTN repeat-like/Quinoprotein amine dehydrogenase"/>
    <property type="match status" value="1"/>
</dbReference>
<gene>
    <name evidence="3" type="ORF">BOW51_04405</name>
</gene>
<accession>A0A1T2KW54</accession>
<dbReference type="SUPFAM" id="SSF50998">
    <property type="entry name" value="Quinoprotein alcohol dehydrogenase-like"/>
    <property type="match status" value="1"/>
</dbReference>
<evidence type="ECO:0000313" key="3">
    <source>
        <dbReference type="EMBL" id="OOZ37054.1"/>
    </source>
</evidence>
<dbReference type="PANTHER" id="PTHR34512:SF30">
    <property type="entry name" value="OUTER MEMBRANE PROTEIN ASSEMBLY FACTOR BAMB"/>
    <property type="match status" value="1"/>
</dbReference>
<dbReference type="SMART" id="SM00564">
    <property type="entry name" value="PQQ"/>
    <property type="match status" value="5"/>
</dbReference>
<evidence type="ECO:0000313" key="4">
    <source>
        <dbReference type="Proteomes" id="UP000190896"/>
    </source>
</evidence>
<keyword evidence="4" id="KW-1185">Reference proteome</keyword>
<dbReference type="EMBL" id="MPRJ01000019">
    <property type="protein sequence ID" value="OOZ37054.1"/>
    <property type="molecule type" value="Genomic_DNA"/>
</dbReference>
<comment type="caution">
    <text evidence="3">The sequence shown here is derived from an EMBL/GenBank/DDBJ whole genome shotgun (WGS) entry which is preliminary data.</text>
</comment>
<feature type="chain" id="PRO_5010562792" description="Pyrrolo-quinoline quinone repeat domain-containing protein" evidence="1">
    <location>
        <begin position="20"/>
        <end position="330"/>
    </location>
</feature>
<proteinExistence type="predicted"/>
<dbReference type="RefSeq" id="WP_078486305.1">
    <property type="nucleotide sequence ID" value="NZ_MPRJ01000019.1"/>
</dbReference>
<dbReference type="InterPro" id="IPR002372">
    <property type="entry name" value="PQQ_rpt_dom"/>
</dbReference>
<dbReference type="InterPro" id="IPR015943">
    <property type="entry name" value="WD40/YVTN_repeat-like_dom_sf"/>
</dbReference>
<dbReference type="PANTHER" id="PTHR34512">
    <property type="entry name" value="CELL SURFACE PROTEIN"/>
    <property type="match status" value="1"/>
</dbReference>
<feature type="domain" description="Pyrrolo-quinoline quinone repeat" evidence="2">
    <location>
        <begin position="226"/>
        <end position="290"/>
    </location>
</feature>
<organism evidence="3 4">
    <name type="scientific">Solemya velesiana gill symbiont</name>
    <dbReference type="NCBI Taxonomy" id="1918948"/>
    <lineage>
        <taxon>Bacteria</taxon>
        <taxon>Pseudomonadati</taxon>
        <taxon>Pseudomonadota</taxon>
        <taxon>Gammaproteobacteria</taxon>
        <taxon>sulfur-oxidizing symbionts</taxon>
    </lineage>
</organism>
<dbReference type="AlphaFoldDB" id="A0A1T2KW54"/>
<feature type="domain" description="Pyrrolo-quinoline quinone repeat" evidence="2">
    <location>
        <begin position="80"/>
        <end position="222"/>
    </location>
</feature>